<feature type="compositionally biased region" description="Basic and acidic residues" evidence="1">
    <location>
        <begin position="1284"/>
        <end position="1336"/>
    </location>
</feature>
<dbReference type="GO" id="GO:2001069">
    <property type="term" value="F:glycogen binding"/>
    <property type="evidence" value="ECO:0007669"/>
    <property type="project" value="TreeGrafter"/>
</dbReference>
<feature type="region of interest" description="Disordered" evidence="1">
    <location>
        <begin position="272"/>
        <end position="304"/>
    </location>
</feature>
<feature type="compositionally biased region" description="Basic and acidic residues" evidence="1">
    <location>
        <begin position="1021"/>
        <end position="1052"/>
    </location>
</feature>
<reference evidence="4" key="2">
    <citation type="submission" date="2025-09" db="UniProtKB">
        <authorList>
            <consortium name="Ensembl"/>
        </authorList>
    </citation>
    <scope>IDENTIFICATION</scope>
</reference>
<dbReference type="GO" id="GO:0005979">
    <property type="term" value="P:regulation of glycogen biosynthetic process"/>
    <property type="evidence" value="ECO:0007669"/>
    <property type="project" value="TreeGrafter"/>
</dbReference>
<feature type="region of interest" description="Disordered" evidence="1">
    <location>
        <begin position="753"/>
        <end position="1195"/>
    </location>
</feature>
<name>A0A8C7DHJ1_ONCKI</name>
<dbReference type="PANTHER" id="PTHR12307:SF2">
    <property type="entry name" value="PROTEIN PHOSPHATASE 1 REGULATORY SUBUNIT 3A"/>
    <property type="match status" value="1"/>
</dbReference>
<feature type="compositionally biased region" description="Basic and acidic residues" evidence="1">
    <location>
        <begin position="1239"/>
        <end position="1252"/>
    </location>
</feature>
<proteinExistence type="predicted"/>
<feature type="region of interest" description="Disordered" evidence="1">
    <location>
        <begin position="345"/>
        <end position="373"/>
    </location>
</feature>
<organism evidence="4 5">
    <name type="scientific">Oncorhynchus kisutch</name>
    <name type="common">Coho salmon</name>
    <name type="synonym">Salmo kisutch</name>
    <dbReference type="NCBI Taxonomy" id="8019"/>
    <lineage>
        <taxon>Eukaryota</taxon>
        <taxon>Metazoa</taxon>
        <taxon>Chordata</taxon>
        <taxon>Craniata</taxon>
        <taxon>Vertebrata</taxon>
        <taxon>Euteleostomi</taxon>
        <taxon>Actinopterygii</taxon>
        <taxon>Neopterygii</taxon>
        <taxon>Teleostei</taxon>
        <taxon>Protacanthopterygii</taxon>
        <taxon>Salmoniformes</taxon>
        <taxon>Salmonidae</taxon>
        <taxon>Salmoninae</taxon>
        <taxon>Oncorhynchus</taxon>
    </lineage>
</organism>
<feature type="compositionally biased region" description="Basic and acidic residues" evidence="1">
    <location>
        <begin position="1059"/>
        <end position="1077"/>
    </location>
</feature>
<feature type="region of interest" description="Disordered" evidence="1">
    <location>
        <begin position="1"/>
        <end position="62"/>
    </location>
</feature>
<feature type="compositionally biased region" description="Basic and acidic residues" evidence="1">
    <location>
        <begin position="941"/>
        <end position="954"/>
    </location>
</feature>
<sequence length="1593" mass="184974">MSTDDPRPLGPSNFMEAPDTRTWGSRDIKEGGVREEEERGSRYTQKGATDESDESDGSEPEPLAVIRRKVSFADAFGLDLVYVKEFDSTDLTGAEVADPPEPEVKVKEPDEYFLSSLFTVPSSQEELEQRLQDQKLELESIELLPGTTALRGIVRVVNLCYNKSLYIRISLDSWKTNFDLLAEYVPGSSDGTTDRFAFRLTLVPPFEMEGTRVEFCLRYETSVGTFWANNSDMNYVLFCHKKGGRDLIAMEPQLEEVNNWREKRTCLKVNSKMNSAEENPAEATTDAPDSATHRAEGTGRKKVENAEHLLSILHHEDYRHKNLGGSQRSRRRKACSARVQEYFSRREQAARREHISNGLPHNELEKPPSLPDIRIKPLGDSASSLLRLRQKKQINDTPQIMTYHQIPLLSLDWGKDNVRVGTPDEDDWIRTKTTPQLTSDKSEDNLGEQTSVCDLWEAFLNGTDSKDTTSVPESEWLQSATSVCPSIETEDFEASSKVDNQQGDDLDSNTQRYTHCTVDELPSWAHNHVMPVVSAEEPLSSSGVTFPRNDKALVYNPSQRSEAILVTDTLQESIPSGAARVAGGSVDSTAQCHKHVEAGGGRGEEPFTPYRAEPVTSSGETETTDMTAMAESQNANAVDRIWQGERQDKTLSSDVVAEVKGNVHKAPDDTVTFRETVGERTEDKTNTQSYGVEEGFTQAYKEDELFKPNQPEEEEFTQNLTEEALHRQSPAVEYEFQRDNIYLELNLTELEEFRPSQTYEEEFRPSQTYEEEFRPSQTYEEEFRPSQTYEEEFRPSQTYEEEFRPSQTYEEEFRPSQTYEEEFRPSQTYEEEFRPSQTYEEEFRPSQTYEEEFRPSQTYEEEFRPSQTYEEEFRPSQTYEEEFRPSQTYEEEFRPSQTYEEEFRPSQTYEEEFRPSQTYEEEFRPSQTYEEEFRPSQTYEEEFRPRQTYEEEFRPSQTYEEEFRPSQTYEEEFRPSQTYEEEFRPSQTYEEEFRPSQTYEEEFRPSQTYEEEFRPSQTYEEEFRLNQTERKEFRLKQTHEEELRPNKSDAVEIRQFNTVKDELKPNQSEAEKFRSNQEDNEESRPNQTFDGEFSWNQTEVEELRPNKIEMEEEFSPSHQDEEDDRPSYTDKELRLSHEDEELDRESRTFAEKFRPNQTPNEVFRSNELEEFRQFDEEQRDRENLEEVEEFRSNQTHEEGFWSNIIQEEDIYQSVNEEELYRDIDMDKDSSTYNLTEPGVFREKDTGEVEKTENVVAEMSRQRDTEQINEEISMETPEKEEVEDLTDKTADTRNESEEVSTEKEEKHEVTMENVEGPRQDKNGKLSEGSKELIMEDDKEWVGKEVELGEDELFREQKGLNEETLEEVLYLQSVDNCPLAEQDKEKEEKLSDVPEVVQNVRNHQAKRLTKKAVTDIDSWVDSLMKARTVPDLTFTPRQGLSQTTPSSNAEPSMGQAYASSPNRGTTVLSHSFSLSTRFNTVVSDGSESGVSQGSTQNPSSSGEDQETLSSRTSPPPPEKVEDAASSILAWLRMFISLSSVTRALVYALLVAVFLFTTLVYNFPACFALYLFSLYWWCCVADRQRVTGTDRIDGER</sequence>
<feature type="region of interest" description="Disordered" evidence="1">
    <location>
        <begin position="1481"/>
        <end position="1518"/>
    </location>
</feature>
<dbReference type="InterPro" id="IPR050782">
    <property type="entry name" value="PP1_regulatory_subunit_3"/>
</dbReference>
<evidence type="ECO:0000313" key="5">
    <source>
        <dbReference type="Proteomes" id="UP000694557"/>
    </source>
</evidence>
<reference evidence="4" key="1">
    <citation type="submission" date="2025-08" db="UniProtKB">
        <authorList>
            <consortium name="Ensembl"/>
        </authorList>
    </citation>
    <scope>IDENTIFICATION</scope>
</reference>
<dbReference type="Pfam" id="PF03370">
    <property type="entry name" value="CBM_21"/>
    <property type="match status" value="1"/>
</dbReference>
<feature type="compositionally biased region" description="Acidic residues" evidence="1">
    <location>
        <begin position="50"/>
        <end position="59"/>
    </location>
</feature>
<dbReference type="Gene3D" id="2.60.40.2440">
    <property type="entry name" value="Carbohydrate binding type-21 domain"/>
    <property type="match status" value="1"/>
</dbReference>
<feature type="compositionally biased region" description="Basic and acidic residues" evidence="1">
    <location>
        <begin position="291"/>
        <end position="304"/>
    </location>
</feature>
<feature type="compositionally biased region" description="Polar residues" evidence="1">
    <location>
        <begin position="1085"/>
        <end position="1098"/>
    </location>
</feature>
<dbReference type="GO" id="GO:0000164">
    <property type="term" value="C:protein phosphatase type 1 complex"/>
    <property type="evidence" value="ECO:0007669"/>
    <property type="project" value="TreeGrafter"/>
</dbReference>
<keyword evidence="2" id="KW-0472">Membrane</keyword>
<dbReference type="PROSITE" id="PS51159">
    <property type="entry name" value="CBM21"/>
    <property type="match status" value="1"/>
</dbReference>
<evidence type="ECO:0000256" key="2">
    <source>
        <dbReference type="SAM" id="Phobius"/>
    </source>
</evidence>
<keyword evidence="2" id="KW-0812">Transmembrane</keyword>
<keyword evidence="5" id="KW-1185">Reference proteome</keyword>
<feature type="domain" description="CBM21" evidence="3">
    <location>
        <begin position="128"/>
        <end position="238"/>
    </location>
</feature>
<feature type="region of interest" description="Disordered" evidence="1">
    <location>
        <begin position="597"/>
        <end position="620"/>
    </location>
</feature>
<feature type="compositionally biased region" description="Basic and acidic residues" evidence="1">
    <location>
        <begin position="1125"/>
        <end position="1137"/>
    </location>
</feature>
<feature type="compositionally biased region" description="Polar residues" evidence="1">
    <location>
        <begin position="1481"/>
        <end position="1510"/>
    </location>
</feature>
<dbReference type="Ensembl" id="ENSOKIT00005015266.1">
    <property type="protein sequence ID" value="ENSOKIP00005014331.1"/>
    <property type="gene ID" value="ENSOKIG00005006471.1"/>
</dbReference>
<dbReference type="PANTHER" id="PTHR12307">
    <property type="entry name" value="PROTEIN PHOSPHATASE 1 REGULATORY SUBUNIT"/>
    <property type="match status" value="1"/>
</dbReference>
<dbReference type="GO" id="GO:0008157">
    <property type="term" value="F:protein phosphatase 1 binding"/>
    <property type="evidence" value="ECO:0007669"/>
    <property type="project" value="TreeGrafter"/>
</dbReference>
<feature type="region of interest" description="Disordered" evidence="1">
    <location>
        <begin position="1432"/>
        <end position="1462"/>
    </location>
</feature>
<keyword evidence="2" id="KW-1133">Transmembrane helix</keyword>
<feature type="transmembrane region" description="Helical" evidence="2">
    <location>
        <begin position="1541"/>
        <end position="1574"/>
    </location>
</feature>
<protein>
    <recommendedName>
        <fullName evidence="3">CBM21 domain-containing protein</fullName>
    </recommendedName>
</protein>
<dbReference type="CDD" id="cd22255">
    <property type="entry name" value="PBD_PPP1R3A"/>
    <property type="match status" value="1"/>
</dbReference>
<dbReference type="InterPro" id="IPR038175">
    <property type="entry name" value="CBM21_dom_sf"/>
</dbReference>
<feature type="compositionally biased region" description="Polar residues" evidence="1">
    <location>
        <begin position="1433"/>
        <end position="1448"/>
    </location>
</feature>
<feature type="compositionally biased region" description="Basic and acidic residues" evidence="1">
    <location>
        <begin position="1164"/>
        <end position="1195"/>
    </location>
</feature>
<evidence type="ECO:0000256" key="1">
    <source>
        <dbReference type="SAM" id="MobiDB-lite"/>
    </source>
</evidence>
<feature type="compositionally biased region" description="Basic and acidic residues" evidence="1">
    <location>
        <begin position="1144"/>
        <end position="1154"/>
    </location>
</feature>
<dbReference type="Proteomes" id="UP000694557">
    <property type="component" value="Unassembled WGS sequence"/>
</dbReference>
<feature type="compositionally biased region" description="Acidic residues" evidence="1">
    <location>
        <begin position="1110"/>
        <end position="1124"/>
    </location>
</feature>
<feature type="compositionally biased region" description="Basic and acidic residues" evidence="1">
    <location>
        <begin position="345"/>
        <end position="355"/>
    </location>
</feature>
<dbReference type="InterPro" id="IPR005036">
    <property type="entry name" value="CBM21_dom"/>
</dbReference>
<feature type="compositionally biased region" description="Basic and acidic residues" evidence="1">
    <location>
        <begin position="24"/>
        <end position="41"/>
    </location>
</feature>
<feature type="region of interest" description="Disordered" evidence="1">
    <location>
        <begin position="1228"/>
        <end position="1336"/>
    </location>
</feature>
<feature type="compositionally biased region" description="Acidic residues" evidence="1">
    <location>
        <begin position="1266"/>
        <end position="1283"/>
    </location>
</feature>
<accession>A0A8C7DHJ1</accession>
<evidence type="ECO:0000313" key="4">
    <source>
        <dbReference type="Ensembl" id="ENSOKIP00005014331.1"/>
    </source>
</evidence>
<dbReference type="GeneTree" id="ENSGT00940000157682"/>
<evidence type="ECO:0000259" key="3">
    <source>
        <dbReference type="PROSITE" id="PS51159"/>
    </source>
</evidence>